<keyword evidence="4" id="KW-1185">Reference proteome</keyword>
<feature type="region of interest" description="Disordered" evidence="1">
    <location>
        <begin position="448"/>
        <end position="473"/>
    </location>
</feature>
<protein>
    <recommendedName>
        <fullName evidence="2">DUF7305 domain-containing protein</fullName>
    </recommendedName>
</protein>
<proteinExistence type="predicted"/>
<evidence type="ECO:0000259" key="2">
    <source>
        <dbReference type="Pfam" id="PF23981"/>
    </source>
</evidence>
<dbReference type="Pfam" id="PF23981">
    <property type="entry name" value="DUF7305"/>
    <property type="match status" value="1"/>
</dbReference>
<evidence type="ECO:0000313" key="3">
    <source>
        <dbReference type="EMBL" id="KAA0014583.1"/>
    </source>
</evidence>
<dbReference type="InterPro" id="IPR055729">
    <property type="entry name" value="DUF7305"/>
</dbReference>
<sequence length="473" mass="47840">MGSQRQQGAALVLVLALLSGSLMLGLSGMSGSLVNERLAGNYRASVMAQMHAETTAAEMFHALGPGSSYSTGATGALGICPSWAELDEAADDSLSGSCMHVGVNGEGVACYLDVTAGFCGATGGKYILAIGSLSDGEGGILAESPPLMVGVTGGYHFDDAIVGCEEVRLAGGAGVTGGIVSGGDVDIDGGVYPPDSIVAAGMVKYPNWWDGDPGFAPLIEDYASGIPFPGCDPYGLYGKVADLRYMLLSEDSSDPEDIRVGDYPTVDSMLTPTMLTAYHQAWDVEADVTLATAMTIQAPDLPGFTAGEEIAVIRTGDFTSHNGSLTVSGGNVVLFVEGDLTLGAGGGDGLIIEPGSTLTVIVAGETNFKGSLQTASLPLVTNGRPTFALYSTHIDNNPGNSGGSPGQSGIVVDGSARALANIYAPGSNVSIVGGGGVKGTVRGKRIRVTGGGSITSKDDSTEAAGKPKIVSWH</sequence>
<feature type="domain" description="DUF7305" evidence="2">
    <location>
        <begin position="316"/>
        <end position="455"/>
    </location>
</feature>
<evidence type="ECO:0000313" key="4">
    <source>
        <dbReference type="Proteomes" id="UP000486760"/>
    </source>
</evidence>
<name>A0A7V7KJY4_9GAMM</name>
<comment type="caution">
    <text evidence="3">The sequence shown here is derived from an EMBL/GenBank/DDBJ whole genome shotgun (WGS) entry which is preliminary data.</text>
</comment>
<reference evidence="3 4" key="1">
    <citation type="submission" date="2019-08" db="EMBL/GenBank/DDBJ databases">
        <title>Bioinformatics analysis of the strain L3 and L5.</title>
        <authorList>
            <person name="Li X."/>
        </authorList>
    </citation>
    <scope>NUCLEOTIDE SEQUENCE [LARGE SCALE GENOMIC DNA]</scope>
    <source>
        <strain evidence="3 4">L5</strain>
    </source>
</reference>
<accession>A0A7V7KJY4</accession>
<dbReference type="AlphaFoldDB" id="A0A7V7KJY4"/>
<dbReference type="EMBL" id="VTPY01000001">
    <property type="protein sequence ID" value="KAA0014583.1"/>
    <property type="molecule type" value="Genomic_DNA"/>
</dbReference>
<dbReference type="RefSeq" id="WP_149326793.1">
    <property type="nucleotide sequence ID" value="NZ_VTPY01000001.1"/>
</dbReference>
<evidence type="ECO:0000256" key="1">
    <source>
        <dbReference type="SAM" id="MobiDB-lite"/>
    </source>
</evidence>
<organism evidence="3 4">
    <name type="scientific">Billgrantia pellis</name>
    <dbReference type="NCBI Taxonomy" id="2606936"/>
    <lineage>
        <taxon>Bacteria</taxon>
        <taxon>Pseudomonadati</taxon>
        <taxon>Pseudomonadota</taxon>
        <taxon>Gammaproteobacteria</taxon>
        <taxon>Oceanospirillales</taxon>
        <taxon>Halomonadaceae</taxon>
        <taxon>Billgrantia</taxon>
    </lineage>
</organism>
<dbReference type="Proteomes" id="UP000486760">
    <property type="component" value="Unassembled WGS sequence"/>
</dbReference>
<gene>
    <name evidence="3" type="ORF">F0A17_02760</name>
</gene>